<dbReference type="STRING" id="150121.SAMN06296010_1341"/>
<dbReference type="EMBL" id="FXAY01000002">
    <property type="protein sequence ID" value="SMG26601.1"/>
    <property type="molecule type" value="Genomic_DNA"/>
</dbReference>
<evidence type="ECO:0000313" key="2">
    <source>
        <dbReference type="Proteomes" id="UP000193244"/>
    </source>
</evidence>
<proteinExistence type="predicted"/>
<evidence type="ECO:0000313" key="1">
    <source>
        <dbReference type="EMBL" id="SMG26601.1"/>
    </source>
</evidence>
<protein>
    <submittedName>
        <fullName evidence="1">Uncharacterized protein</fullName>
    </submittedName>
</protein>
<sequence length="128" mass="13456">MSTPSDASSAAASSTFDESIDDTVFDMVSSTASAVSTTAPSRFHYREDRGVIWGEYTGDTVVVGRFSGYRDRNVLHVSFVHLGVDGSTTAGSATSVVSRAADGVLELTEDFVGPDGADHVSVCREVRA</sequence>
<name>A0A1X7JGC5_9MICO</name>
<accession>A0A1X7JGC5</accession>
<dbReference type="OrthoDB" id="5684515at2"/>
<dbReference type="RefSeq" id="WP_085484280.1">
    <property type="nucleotide sequence ID" value="NZ_FXAY01000002.1"/>
</dbReference>
<gene>
    <name evidence="1" type="ORF">SAMN06296010_1341</name>
</gene>
<organism evidence="1 2">
    <name type="scientific">Agreia pratensis</name>
    <dbReference type="NCBI Taxonomy" id="150121"/>
    <lineage>
        <taxon>Bacteria</taxon>
        <taxon>Bacillati</taxon>
        <taxon>Actinomycetota</taxon>
        <taxon>Actinomycetes</taxon>
        <taxon>Micrococcales</taxon>
        <taxon>Microbacteriaceae</taxon>
        <taxon>Agreia</taxon>
    </lineage>
</organism>
<dbReference type="Pfam" id="PF26421">
    <property type="entry name" value="Avidin_like"/>
    <property type="match status" value="1"/>
</dbReference>
<reference evidence="2" key="1">
    <citation type="submission" date="2017-04" db="EMBL/GenBank/DDBJ databases">
        <authorList>
            <person name="Varghese N."/>
            <person name="Submissions S."/>
        </authorList>
    </citation>
    <scope>NUCLEOTIDE SEQUENCE [LARGE SCALE GENOMIC DNA]</scope>
    <source>
        <strain evidence="2">VKM Ac-2510</strain>
    </source>
</reference>
<dbReference type="InterPro" id="IPR058595">
    <property type="entry name" value="Avidin-like"/>
</dbReference>
<keyword evidence="2" id="KW-1185">Reference proteome</keyword>
<dbReference type="Proteomes" id="UP000193244">
    <property type="component" value="Unassembled WGS sequence"/>
</dbReference>
<dbReference type="AlphaFoldDB" id="A0A1X7JGC5"/>